<protein>
    <submittedName>
        <fullName evidence="2">Uncharacterized protein</fullName>
    </submittedName>
</protein>
<dbReference type="OrthoDB" id="5096049at2759"/>
<accession>A0A9P9D623</accession>
<keyword evidence="1" id="KW-0472">Membrane</keyword>
<dbReference type="EMBL" id="JAGMWT010000019">
    <property type="protein sequence ID" value="KAH7113258.1"/>
    <property type="molecule type" value="Genomic_DNA"/>
</dbReference>
<evidence type="ECO:0000313" key="3">
    <source>
        <dbReference type="Proteomes" id="UP000700596"/>
    </source>
</evidence>
<feature type="transmembrane region" description="Helical" evidence="1">
    <location>
        <begin position="65"/>
        <end position="90"/>
    </location>
</feature>
<reference evidence="2" key="1">
    <citation type="journal article" date="2021" name="Nat. Commun.">
        <title>Genetic determinants of endophytism in the Arabidopsis root mycobiome.</title>
        <authorList>
            <person name="Mesny F."/>
            <person name="Miyauchi S."/>
            <person name="Thiergart T."/>
            <person name="Pickel B."/>
            <person name="Atanasova L."/>
            <person name="Karlsson M."/>
            <person name="Huettel B."/>
            <person name="Barry K.W."/>
            <person name="Haridas S."/>
            <person name="Chen C."/>
            <person name="Bauer D."/>
            <person name="Andreopoulos W."/>
            <person name="Pangilinan J."/>
            <person name="LaButti K."/>
            <person name="Riley R."/>
            <person name="Lipzen A."/>
            <person name="Clum A."/>
            <person name="Drula E."/>
            <person name="Henrissat B."/>
            <person name="Kohler A."/>
            <person name="Grigoriev I.V."/>
            <person name="Martin F.M."/>
            <person name="Hacquard S."/>
        </authorList>
    </citation>
    <scope>NUCLEOTIDE SEQUENCE</scope>
    <source>
        <strain evidence="2">MPI-CAGE-CH-0243</strain>
    </source>
</reference>
<sequence length="140" mass="15540">MAATSTSKIITIIRGVFAGEIVDNNLNEHLLAAAKTGYRIQSQVLKIPTRFGFFSPGPPRLQVNEAYACAVLLFGIGFTTVYSCFIVLWIKIRGIPNASRMAAVLAVIQTMVIILHWVLACTSKRRAPGFVWEDWKERAD</sequence>
<organism evidence="2 3">
    <name type="scientific">Dendryphion nanum</name>
    <dbReference type="NCBI Taxonomy" id="256645"/>
    <lineage>
        <taxon>Eukaryota</taxon>
        <taxon>Fungi</taxon>
        <taxon>Dikarya</taxon>
        <taxon>Ascomycota</taxon>
        <taxon>Pezizomycotina</taxon>
        <taxon>Dothideomycetes</taxon>
        <taxon>Pleosporomycetidae</taxon>
        <taxon>Pleosporales</taxon>
        <taxon>Torulaceae</taxon>
        <taxon>Dendryphion</taxon>
    </lineage>
</organism>
<dbReference type="AlphaFoldDB" id="A0A9P9D623"/>
<proteinExistence type="predicted"/>
<comment type="caution">
    <text evidence="2">The sequence shown here is derived from an EMBL/GenBank/DDBJ whole genome shotgun (WGS) entry which is preliminary data.</text>
</comment>
<keyword evidence="1" id="KW-0812">Transmembrane</keyword>
<dbReference type="Proteomes" id="UP000700596">
    <property type="component" value="Unassembled WGS sequence"/>
</dbReference>
<keyword evidence="1" id="KW-1133">Transmembrane helix</keyword>
<evidence type="ECO:0000313" key="2">
    <source>
        <dbReference type="EMBL" id="KAH7113258.1"/>
    </source>
</evidence>
<name>A0A9P9D623_9PLEO</name>
<gene>
    <name evidence="2" type="ORF">B0J11DRAFT_146211</name>
</gene>
<feature type="transmembrane region" description="Helical" evidence="1">
    <location>
        <begin position="102"/>
        <end position="119"/>
    </location>
</feature>
<keyword evidence="3" id="KW-1185">Reference proteome</keyword>
<evidence type="ECO:0000256" key="1">
    <source>
        <dbReference type="SAM" id="Phobius"/>
    </source>
</evidence>